<dbReference type="EMBL" id="JAAEEH010000040">
    <property type="protein sequence ID" value="NDL68447.1"/>
    <property type="molecule type" value="Genomic_DNA"/>
</dbReference>
<evidence type="ECO:0000313" key="9">
    <source>
        <dbReference type="EMBL" id="NDL68447.1"/>
    </source>
</evidence>
<comment type="subcellular location">
    <subcellularLocation>
        <location evidence="1 7">Cell membrane</location>
        <topology evidence="1 7">Multi-pass membrane protein</topology>
    </subcellularLocation>
</comment>
<feature type="transmembrane region" description="Helical" evidence="7">
    <location>
        <begin position="74"/>
        <end position="92"/>
    </location>
</feature>
<protein>
    <submittedName>
        <fullName evidence="9">ABC transporter permease</fullName>
    </submittedName>
</protein>
<keyword evidence="3" id="KW-1003">Cell membrane</keyword>
<keyword evidence="6 7" id="KW-0472">Membrane</keyword>
<sequence length="224" mass="24403">MALFTPAILPSMDRVFKSFVEMAASGQLAEDVLVSLSRVVKGYVVAVALGVVMGTFMGMSDFLHNFFSLTLNAIRQIPILAWIPLIILWFGIGEESKIAVIVLGAYFPVLVNTISGIRQTPQGYVEVARLYRLSRWTVFRKVYLPSALPQIFVGMKLGLGISWVAVVASELIAASAGIGFRISDARSLMQADVVIVGMIVIGVLGLLMDKALSLVFHKATPWTR</sequence>
<evidence type="ECO:0000256" key="2">
    <source>
        <dbReference type="ARBA" id="ARBA00022448"/>
    </source>
</evidence>
<keyword evidence="4 7" id="KW-0812">Transmembrane</keyword>
<evidence type="ECO:0000256" key="6">
    <source>
        <dbReference type="ARBA" id="ARBA00023136"/>
    </source>
</evidence>
<evidence type="ECO:0000256" key="5">
    <source>
        <dbReference type="ARBA" id="ARBA00022989"/>
    </source>
</evidence>
<dbReference type="PANTHER" id="PTHR30151">
    <property type="entry name" value="ALKANE SULFONATE ABC TRANSPORTER-RELATED, MEMBRANE SUBUNIT"/>
    <property type="match status" value="1"/>
</dbReference>
<dbReference type="FunFam" id="1.10.3720.10:FF:000003">
    <property type="entry name" value="Aliphatic sulfonate ABC transporter permease"/>
    <property type="match status" value="1"/>
</dbReference>
<dbReference type="GO" id="GO:0042918">
    <property type="term" value="P:alkanesulfonate transmembrane transport"/>
    <property type="evidence" value="ECO:0007669"/>
    <property type="project" value="UniProtKB-ARBA"/>
</dbReference>
<evidence type="ECO:0000259" key="8">
    <source>
        <dbReference type="PROSITE" id="PS50928"/>
    </source>
</evidence>
<dbReference type="PANTHER" id="PTHR30151:SF0">
    <property type="entry name" value="ABC TRANSPORTER PERMEASE PROTEIN MJ0413-RELATED"/>
    <property type="match status" value="1"/>
</dbReference>
<keyword evidence="2 7" id="KW-0813">Transport</keyword>
<evidence type="ECO:0000256" key="1">
    <source>
        <dbReference type="ARBA" id="ARBA00004651"/>
    </source>
</evidence>
<keyword evidence="5 7" id="KW-1133">Transmembrane helix</keyword>
<accession>A0A7X5KPN6</accession>
<organism evidence="9 10">
    <name type="scientific">Anaerotalea alkaliphila</name>
    <dbReference type="NCBI Taxonomy" id="2662126"/>
    <lineage>
        <taxon>Bacteria</taxon>
        <taxon>Bacillati</taxon>
        <taxon>Bacillota</taxon>
        <taxon>Clostridia</taxon>
        <taxon>Eubacteriales</taxon>
        <taxon>Anaerotalea</taxon>
    </lineage>
</organism>
<feature type="transmembrane region" description="Helical" evidence="7">
    <location>
        <begin position="43"/>
        <end position="62"/>
    </location>
</feature>
<proteinExistence type="inferred from homology"/>
<evidence type="ECO:0000256" key="4">
    <source>
        <dbReference type="ARBA" id="ARBA00022692"/>
    </source>
</evidence>
<dbReference type="InterPro" id="IPR035906">
    <property type="entry name" value="MetI-like_sf"/>
</dbReference>
<evidence type="ECO:0000313" key="10">
    <source>
        <dbReference type="Proteomes" id="UP000461585"/>
    </source>
</evidence>
<dbReference type="InterPro" id="IPR000515">
    <property type="entry name" value="MetI-like"/>
</dbReference>
<dbReference type="Pfam" id="PF00528">
    <property type="entry name" value="BPD_transp_1"/>
    <property type="match status" value="1"/>
</dbReference>
<dbReference type="Proteomes" id="UP000461585">
    <property type="component" value="Unassembled WGS sequence"/>
</dbReference>
<dbReference type="AlphaFoldDB" id="A0A7X5KPN6"/>
<reference evidence="9 10" key="1">
    <citation type="submission" date="2020-01" db="EMBL/GenBank/DDBJ databases">
        <title>Anaeroalcalibacter tamaniensis gen. nov., sp. nov., moderately halophilic strictly anaerobic fermenter bacterium from mud volcano of Taman peninsula.</title>
        <authorList>
            <person name="Frolova A."/>
            <person name="Merkel A.Y."/>
            <person name="Slobodkin A.I."/>
        </authorList>
    </citation>
    <scope>NUCLEOTIDE SEQUENCE [LARGE SCALE GENOMIC DNA]</scope>
    <source>
        <strain evidence="9 10">F-3ap</strain>
    </source>
</reference>
<dbReference type="SUPFAM" id="SSF161098">
    <property type="entry name" value="MetI-like"/>
    <property type="match status" value="1"/>
</dbReference>
<evidence type="ECO:0000256" key="7">
    <source>
        <dbReference type="RuleBase" id="RU363032"/>
    </source>
</evidence>
<evidence type="ECO:0000256" key="3">
    <source>
        <dbReference type="ARBA" id="ARBA00022475"/>
    </source>
</evidence>
<comment type="similarity">
    <text evidence="7">Belongs to the binding-protein-dependent transport system permease family.</text>
</comment>
<dbReference type="CDD" id="cd06261">
    <property type="entry name" value="TM_PBP2"/>
    <property type="match status" value="1"/>
</dbReference>
<keyword evidence="10" id="KW-1185">Reference proteome</keyword>
<feature type="domain" description="ABC transmembrane type-1" evidence="8">
    <location>
        <begin position="32"/>
        <end position="212"/>
    </location>
</feature>
<gene>
    <name evidence="9" type="ORF">GXN74_11920</name>
</gene>
<dbReference type="GO" id="GO:0005886">
    <property type="term" value="C:plasma membrane"/>
    <property type="evidence" value="ECO:0007669"/>
    <property type="project" value="UniProtKB-SubCell"/>
</dbReference>
<dbReference type="Gene3D" id="1.10.3720.10">
    <property type="entry name" value="MetI-like"/>
    <property type="match status" value="1"/>
</dbReference>
<name>A0A7X5KPN6_9FIRM</name>
<feature type="transmembrane region" description="Helical" evidence="7">
    <location>
        <begin position="98"/>
        <end position="117"/>
    </location>
</feature>
<dbReference type="PROSITE" id="PS50928">
    <property type="entry name" value="ABC_TM1"/>
    <property type="match status" value="1"/>
</dbReference>
<feature type="transmembrane region" description="Helical" evidence="7">
    <location>
        <begin position="194"/>
        <end position="216"/>
    </location>
</feature>
<feature type="transmembrane region" description="Helical" evidence="7">
    <location>
        <begin position="161"/>
        <end position="182"/>
    </location>
</feature>
<comment type="caution">
    <text evidence="9">The sequence shown here is derived from an EMBL/GenBank/DDBJ whole genome shotgun (WGS) entry which is preliminary data.</text>
</comment>